<dbReference type="Pfam" id="PF03466">
    <property type="entry name" value="LysR_substrate"/>
    <property type="match status" value="1"/>
</dbReference>
<dbReference type="Gene3D" id="3.40.190.290">
    <property type="match status" value="1"/>
</dbReference>
<dbReference type="InterPro" id="IPR058163">
    <property type="entry name" value="LysR-type_TF_proteobact-type"/>
</dbReference>
<dbReference type="Gene3D" id="1.10.10.10">
    <property type="entry name" value="Winged helix-like DNA-binding domain superfamily/Winged helix DNA-binding domain"/>
    <property type="match status" value="1"/>
</dbReference>
<evidence type="ECO:0000259" key="5">
    <source>
        <dbReference type="PROSITE" id="PS50931"/>
    </source>
</evidence>
<dbReference type="InterPro" id="IPR036388">
    <property type="entry name" value="WH-like_DNA-bd_sf"/>
</dbReference>
<dbReference type="SUPFAM" id="SSF53850">
    <property type="entry name" value="Periplasmic binding protein-like II"/>
    <property type="match status" value="1"/>
</dbReference>
<dbReference type="Pfam" id="PF00126">
    <property type="entry name" value="HTH_1"/>
    <property type="match status" value="1"/>
</dbReference>
<dbReference type="SUPFAM" id="SSF46785">
    <property type="entry name" value="Winged helix' DNA-binding domain"/>
    <property type="match status" value="1"/>
</dbReference>
<dbReference type="AlphaFoldDB" id="A0A1Z9Z3I0"/>
<keyword evidence="3" id="KW-0238">DNA-binding</keyword>
<protein>
    <submittedName>
        <fullName evidence="6">LysR family transcriptional regulator</fullName>
    </submittedName>
</protein>
<dbReference type="PANTHER" id="PTHR30537:SF72">
    <property type="entry name" value="LYSR FAMILY TRANSCRIPTIONAL REGULATOR"/>
    <property type="match status" value="1"/>
</dbReference>
<dbReference type="InterPro" id="IPR005119">
    <property type="entry name" value="LysR_subst-bd"/>
</dbReference>
<dbReference type="OrthoDB" id="9786526at2"/>
<keyword evidence="2" id="KW-0805">Transcription regulation</keyword>
<evidence type="ECO:0000256" key="3">
    <source>
        <dbReference type="ARBA" id="ARBA00023125"/>
    </source>
</evidence>
<reference evidence="6 7" key="1">
    <citation type="submission" date="2017-05" db="EMBL/GenBank/DDBJ databases">
        <title>Acinetobacter populi ANC 5415 (= PBJ7), whole genome shotgun sequencing project.</title>
        <authorList>
            <person name="Nemec A."/>
            <person name="Radolfova-Krizova L."/>
        </authorList>
    </citation>
    <scope>NUCLEOTIDE SEQUENCE [LARGE SCALE GENOMIC DNA]</scope>
    <source>
        <strain evidence="6 7">PBJ7</strain>
    </source>
</reference>
<dbReference type="PROSITE" id="PS50931">
    <property type="entry name" value="HTH_LYSR"/>
    <property type="match status" value="1"/>
</dbReference>
<dbReference type="GO" id="GO:0006351">
    <property type="term" value="P:DNA-templated transcription"/>
    <property type="evidence" value="ECO:0007669"/>
    <property type="project" value="TreeGrafter"/>
</dbReference>
<dbReference type="FunFam" id="1.10.10.10:FF:000001">
    <property type="entry name" value="LysR family transcriptional regulator"/>
    <property type="match status" value="1"/>
</dbReference>
<name>A0A1Z9Z3I0_9GAMM</name>
<proteinExistence type="inferred from homology"/>
<sequence>MDKIERLRIFCLVADKQSFAQVAQKMSLPRSTITYAIQSLEKEYEVLLFYRTTRKVSLTHEGSLFYDEAMRLITQLKELNRFKYQIRHQQGKISIGLPKRMATQILIPHLSEFYQDYPQVKVLLNGNDDFSNLIEQQLDCVVRVGQVQDEYLLQRSMGNIRLVTLVAPTYIQQHGKPKDLQQMEQHFAVDYHVARNYAEYSHLEFDGQRIKVPYQLLVENTEAYLQAGLAGLGIIQIPAFDAQYYIQSGQLIEIFQEIAPIFLPVNILLNDRKYRPQYFQAFIDWLENLLKQQFSSLSIESR</sequence>
<comment type="caution">
    <text evidence="6">The sequence shown here is derived from an EMBL/GenBank/DDBJ whole genome shotgun (WGS) entry which is preliminary data.</text>
</comment>
<dbReference type="RefSeq" id="WP_087619715.1">
    <property type="nucleotide sequence ID" value="NZ_NEXX01000001.1"/>
</dbReference>
<dbReference type="GO" id="GO:0043565">
    <property type="term" value="F:sequence-specific DNA binding"/>
    <property type="evidence" value="ECO:0007669"/>
    <property type="project" value="TreeGrafter"/>
</dbReference>
<feature type="domain" description="HTH lysR-type" evidence="5">
    <location>
        <begin position="1"/>
        <end position="59"/>
    </location>
</feature>
<organism evidence="6 7">
    <name type="scientific">Acinetobacter populi</name>
    <dbReference type="NCBI Taxonomy" id="1582270"/>
    <lineage>
        <taxon>Bacteria</taxon>
        <taxon>Pseudomonadati</taxon>
        <taxon>Pseudomonadota</taxon>
        <taxon>Gammaproteobacteria</taxon>
        <taxon>Moraxellales</taxon>
        <taxon>Moraxellaceae</taxon>
        <taxon>Acinetobacter</taxon>
    </lineage>
</organism>
<gene>
    <name evidence="6" type="ORF">CAP51_05510</name>
</gene>
<dbReference type="InterPro" id="IPR036390">
    <property type="entry name" value="WH_DNA-bd_sf"/>
</dbReference>
<evidence type="ECO:0000313" key="6">
    <source>
        <dbReference type="EMBL" id="OUY09058.1"/>
    </source>
</evidence>
<dbReference type="GO" id="GO:0003700">
    <property type="term" value="F:DNA-binding transcription factor activity"/>
    <property type="evidence" value="ECO:0007669"/>
    <property type="project" value="InterPro"/>
</dbReference>
<accession>A0A1Z9Z3I0</accession>
<dbReference type="InterPro" id="IPR000847">
    <property type="entry name" value="LysR_HTH_N"/>
</dbReference>
<evidence type="ECO:0000256" key="4">
    <source>
        <dbReference type="ARBA" id="ARBA00023163"/>
    </source>
</evidence>
<evidence type="ECO:0000256" key="2">
    <source>
        <dbReference type="ARBA" id="ARBA00023015"/>
    </source>
</evidence>
<evidence type="ECO:0000313" key="7">
    <source>
        <dbReference type="Proteomes" id="UP000196536"/>
    </source>
</evidence>
<dbReference type="Proteomes" id="UP000196536">
    <property type="component" value="Unassembled WGS sequence"/>
</dbReference>
<keyword evidence="7" id="KW-1185">Reference proteome</keyword>
<dbReference type="PANTHER" id="PTHR30537">
    <property type="entry name" value="HTH-TYPE TRANSCRIPTIONAL REGULATOR"/>
    <property type="match status" value="1"/>
</dbReference>
<keyword evidence="4" id="KW-0804">Transcription</keyword>
<comment type="similarity">
    <text evidence="1">Belongs to the LysR transcriptional regulatory family.</text>
</comment>
<evidence type="ECO:0000256" key="1">
    <source>
        <dbReference type="ARBA" id="ARBA00009437"/>
    </source>
</evidence>
<dbReference type="EMBL" id="NEXX01000001">
    <property type="protein sequence ID" value="OUY09058.1"/>
    <property type="molecule type" value="Genomic_DNA"/>
</dbReference>